<keyword evidence="2" id="KW-1185">Reference proteome</keyword>
<evidence type="ECO:0000313" key="2">
    <source>
        <dbReference type="Proteomes" id="UP001454036"/>
    </source>
</evidence>
<dbReference type="EMBL" id="BAABME010000252">
    <property type="protein sequence ID" value="GAA0141125.1"/>
    <property type="molecule type" value="Genomic_DNA"/>
</dbReference>
<name>A0AAV3NSU8_LITER</name>
<evidence type="ECO:0000313" key="1">
    <source>
        <dbReference type="EMBL" id="GAA0141125.1"/>
    </source>
</evidence>
<dbReference type="Proteomes" id="UP001454036">
    <property type="component" value="Unassembled WGS sequence"/>
</dbReference>
<comment type="caution">
    <text evidence="1">The sequence shown here is derived from an EMBL/GenBank/DDBJ whole genome shotgun (WGS) entry which is preliminary data.</text>
</comment>
<proteinExistence type="predicted"/>
<sequence>MFHSSSIKGGNSRDCGSQPCAEADDDILLIEPLATVRPASVSAPVTSSSANVEADDNTECQGKDAATAIRKALPVNFTVNDLDNFRDHFNIPHTGEMRLPLKGEHIYAPIIDPFNDSGPDYARVDSNAVNRAPGQIRPVGWLTLTIFQVVCKIANIRTTICLFFNTHNASHSGYSTSFSASKGCTFFIKKKPGKGGEVRWHDKWCYVRRGMDENVLVTWTTLVQAHRPHFPATSITNRNIATLRDLFTKQYEYKQYCHEGALIQADLIADETFDPTTSEPTAWVEIIRAAEAAVPPNKVLFSTMTDRRAPLFQRIPVVKRVPPADLLQLLNKPLWQFL</sequence>
<reference evidence="1 2" key="1">
    <citation type="submission" date="2024-01" db="EMBL/GenBank/DDBJ databases">
        <title>The complete chloroplast genome sequence of Lithospermum erythrorhizon: insights into the phylogenetic relationship among Boraginaceae species and the maternal lineages of purple gromwells.</title>
        <authorList>
            <person name="Okada T."/>
            <person name="Watanabe K."/>
        </authorList>
    </citation>
    <scope>NUCLEOTIDE SEQUENCE [LARGE SCALE GENOMIC DNA]</scope>
</reference>
<dbReference type="AlphaFoldDB" id="A0AAV3NSU8"/>
<protein>
    <submittedName>
        <fullName evidence="1">Uncharacterized protein</fullName>
    </submittedName>
</protein>
<accession>A0AAV3NSU8</accession>
<gene>
    <name evidence="1" type="ORF">LIER_02340</name>
</gene>
<organism evidence="1 2">
    <name type="scientific">Lithospermum erythrorhizon</name>
    <name type="common">Purple gromwell</name>
    <name type="synonym">Lithospermum officinale var. erythrorhizon</name>
    <dbReference type="NCBI Taxonomy" id="34254"/>
    <lineage>
        <taxon>Eukaryota</taxon>
        <taxon>Viridiplantae</taxon>
        <taxon>Streptophyta</taxon>
        <taxon>Embryophyta</taxon>
        <taxon>Tracheophyta</taxon>
        <taxon>Spermatophyta</taxon>
        <taxon>Magnoliopsida</taxon>
        <taxon>eudicotyledons</taxon>
        <taxon>Gunneridae</taxon>
        <taxon>Pentapetalae</taxon>
        <taxon>asterids</taxon>
        <taxon>lamiids</taxon>
        <taxon>Boraginales</taxon>
        <taxon>Boraginaceae</taxon>
        <taxon>Boraginoideae</taxon>
        <taxon>Lithospermeae</taxon>
        <taxon>Lithospermum</taxon>
    </lineage>
</organism>